<dbReference type="EMBL" id="FQVQ01000010">
    <property type="protein sequence ID" value="SHF49577.1"/>
    <property type="molecule type" value="Genomic_DNA"/>
</dbReference>
<keyword evidence="4" id="KW-0732">Signal</keyword>
<evidence type="ECO:0000256" key="3">
    <source>
        <dbReference type="ARBA" id="ARBA00023237"/>
    </source>
</evidence>
<accession>A0A1M5C4Q6</accession>
<comment type="subcellular location">
    <subcellularLocation>
        <location evidence="1">Cell outer membrane</location>
    </subcellularLocation>
</comment>
<organism evidence="6 7">
    <name type="scientific">Flavobacterium fontis</name>
    <dbReference type="NCBI Taxonomy" id="1124188"/>
    <lineage>
        <taxon>Bacteria</taxon>
        <taxon>Pseudomonadati</taxon>
        <taxon>Bacteroidota</taxon>
        <taxon>Flavobacteriia</taxon>
        <taxon>Flavobacteriales</taxon>
        <taxon>Flavobacteriaceae</taxon>
        <taxon>Flavobacterium</taxon>
    </lineage>
</organism>
<dbReference type="Proteomes" id="UP000184147">
    <property type="component" value="Unassembled WGS sequence"/>
</dbReference>
<dbReference type="InterPro" id="IPR036942">
    <property type="entry name" value="Beta-barrel_TonB_sf"/>
</dbReference>
<dbReference type="Gene3D" id="2.40.170.20">
    <property type="entry name" value="TonB-dependent receptor, beta-barrel domain"/>
    <property type="match status" value="1"/>
</dbReference>
<gene>
    <name evidence="6" type="ORF">SAMN05444377_110101</name>
</gene>
<evidence type="ECO:0000313" key="7">
    <source>
        <dbReference type="Proteomes" id="UP000184147"/>
    </source>
</evidence>
<dbReference type="GO" id="GO:0009279">
    <property type="term" value="C:cell outer membrane"/>
    <property type="evidence" value="ECO:0007669"/>
    <property type="project" value="UniProtKB-SubCell"/>
</dbReference>
<evidence type="ECO:0000256" key="1">
    <source>
        <dbReference type="ARBA" id="ARBA00004442"/>
    </source>
</evidence>
<name>A0A1M5C4Q6_9FLAO</name>
<dbReference type="SUPFAM" id="SSF56935">
    <property type="entry name" value="Porins"/>
    <property type="match status" value="1"/>
</dbReference>
<dbReference type="Pfam" id="PF07715">
    <property type="entry name" value="Plug"/>
    <property type="match status" value="1"/>
</dbReference>
<evidence type="ECO:0000256" key="4">
    <source>
        <dbReference type="SAM" id="SignalP"/>
    </source>
</evidence>
<dbReference type="Gene3D" id="2.170.130.10">
    <property type="entry name" value="TonB-dependent receptor, plug domain"/>
    <property type="match status" value="1"/>
</dbReference>
<dbReference type="InterPro" id="IPR037066">
    <property type="entry name" value="Plug_dom_sf"/>
</dbReference>
<keyword evidence="7" id="KW-1185">Reference proteome</keyword>
<dbReference type="InterPro" id="IPR012910">
    <property type="entry name" value="Plug_dom"/>
</dbReference>
<keyword evidence="3" id="KW-0998">Cell outer membrane</keyword>
<reference evidence="6 7" key="1">
    <citation type="submission" date="2016-11" db="EMBL/GenBank/DDBJ databases">
        <authorList>
            <person name="Jaros S."/>
            <person name="Januszkiewicz K."/>
            <person name="Wedrychowicz H."/>
        </authorList>
    </citation>
    <scope>NUCLEOTIDE SEQUENCE [LARGE SCALE GENOMIC DNA]</scope>
    <source>
        <strain evidence="6 7">DSM 25660</strain>
    </source>
</reference>
<sequence length="843" mass="96520">MRLRYFSCLLLCYISCLGTFAQSGDPALLATVLKDIEKQHRVEFSYIESDINFLKVVPPPTSFSLDAKLVAITRQTLLAFTKVNNRYISVSDNPQKKVRFQLFLKDNEWKKPVENARITIFPSETVVYSDELGYVYSTDKQITAITIEHLNHATVRLTDVNPLHGTVVYLNVKPTQLQEVATQFYFTKGVTKKWDTGYEIKPKQFGLLPGLTEADVFESVKQIPGVISADETLSNLTIRGGTQDQILFQWNGMRLYQVSHFFGLLSAINPNLTHKINIVKNGTSPFLGESVSGVVSLSTLDDTEKSPPLELGANLINVDATFRHRFSKNARLALSARRAITDVFNTPTYQNYFDRVFQNTVVTDLGQAATTNYATESNFYFFDYTGQYAQKIGAKTTLTFDFITISNQLNFKQSRQENSLRIEKDNGLDQETFGGVINGIIAWNAKTNSAVKAFFTRHELYASNEALFSNQTTFIRNDINHLGLEWRQTYTWTPEITLDAGYQFDAISNQNISRVNSPFVDRNEVNVLQNHALIANLTWQRKAFKCSGGLRQNYYERWGVWLTEPRFTATWQFHPAWEWEWAGELKSQTVSKIVDRQQDFLGIERRRWIFSNNEDRPILQSRQLSTGITFKNNGWLWGTELFAKKVTGITGRSQDFQNQYENLDFNGDFLVYGAEILLQKKWENWVSWITYSYNYNTYTFKGLRPESEFPNNNEIRHHIASGIGYVNKALKITLGGKWFSGRPTTLPSEPAILFDPQAGNSFINYQSPNSDRLPEFFQLNASGSYAFTFQKHTLTLGASVINLTNTQNRINQFFRINTNAQTLEQIDTFSLARTVNVFVRYSL</sequence>
<evidence type="ECO:0000313" key="6">
    <source>
        <dbReference type="EMBL" id="SHF49577.1"/>
    </source>
</evidence>
<protein>
    <submittedName>
        <fullName evidence="6">Outer membrane receptor proteins, mostly Fe transport</fullName>
    </submittedName>
</protein>
<feature type="signal peptide" evidence="4">
    <location>
        <begin position="1"/>
        <end position="21"/>
    </location>
</feature>
<feature type="chain" id="PRO_5012657534" evidence="4">
    <location>
        <begin position="22"/>
        <end position="843"/>
    </location>
</feature>
<keyword evidence="2" id="KW-0472">Membrane</keyword>
<proteinExistence type="predicted"/>
<dbReference type="AlphaFoldDB" id="A0A1M5C4Q6"/>
<keyword evidence="6" id="KW-0675">Receptor</keyword>
<dbReference type="STRING" id="1124188.SAMN05444377_110101"/>
<evidence type="ECO:0000259" key="5">
    <source>
        <dbReference type="Pfam" id="PF07715"/>
    </source>
</evidence>
<feature type="domain" description="TonB-dependent receptor plug" evidence="5">
    <location>
        <begin position="215"/>
        <end position="290"/>
    </location>
</feature>
<evidence type="ECO:0000256" key="2">
    <source>
        <dbReference type="ARBA" id="ARBA00023136"/>
    </source>
</evidence>